<evidence type="ECO:0000313" key="5">
    <source>
        <dbReference type="Proteomes" id="UP000007113"/>
    </source>
</evidence>
<evidence type="ECO:0000259" key="3">
    <source>
        <dbReference type="Pfam" id="PF02581"/>
    </source>
</evidence>
<dbReference type="InterPro" id="IPR013785">
    <property type="entry name" value="Aldolase_TIM"/>
</dbReference>
<dbReference type="GO" id="GO:0009228">
    <property type="term" value="P:thiamine biosynthetic process"/>
    <property type="evidence" value="ECO:0007669"/>
    <property type="project" value="UniProtKB-KW"/>
</dbReference>
<dbReference type="GO" id="GO:0005737">
    <property type="term" value="C:cytoplasm"/>
    <property type="evidence" value="ECO:0007669"/>
    <property type="project" value="TreeGrafter"/>
</dbReference>
<comment type="pathway">
    <text evidence="1">Cofactor biosynthesis; thiamine diphosphate biosynthesis.</text>
</comment>
<gene>
    <name evidence="4" type="ordered locus">AciX8_4353</name>
</gene>
<protein>
    <submittedName>
        <fullName evidence="4">Thiamine monophosphate synthase</fullName>
    </submittedName>
</protein>
<dbReference type="PANTHER" id="PTHR20857:SF15">
    <property type="entry name" value="THIAMINE-PHOSPHATE SYNTHASE"/>
    <property type="match status" value="1"/>
</dbReference>
<dbReference type="CDD" id="cd00564">
    <property type="entry name" value="TMP_TenI"/>
    <property type="match status" value="1"/>
</dbReference>
<proteinExistence type="predicted"/>
<keyword evidence="2" id="KW-0784">Thiamine biosynthesis</keyword>
<dbReference type="PANTHER" id="PTHR20857">
    <property type="entry name" value="THIAMINE-PHOSPHATE PYROPHOSPHORYLASE"/>
    <property type="match status" value="1"/>
</dbReference>
<accession>G8NTB4</accession>
<evidence type="ECO:0000313" key="4">
    <source>
        <dbReference type="EMBL" id="AEU38626.1"/>
    </source>
</evidence>
<dbReference type="HOGENOM" id="CLU_018272_3_4_0"/>
<evidence type="ECO:0000256" key="1">
    <source>
        <dbReference type="ARBA" id="ARBA00004948"/>
    </source>
</evidence>
<organism evidence="4 5">
    <name type="scientific">Granulicella mallensis (strain ATCC BAA-1857 / DSM 23137 / MP5ACTX8)</name>
    <dbReference type="NCBI Taxonomy" id="682795"/>
    <lineage>
        <taxon>Bacteria</taxon>
        <taxon>Pseudomonadati</taxon>
        <taxon>Acidobacteriota</taxon>
        <taxon>Terriglobia</taxon>
        <taxon>Terriglobales</taxon>
        <taxon>Acidobacteriaceae</taxon>
        <taxon>Granulicella</taxon>
    </lineage>
</organism>
<dbReference type="SUPFAM" id="SSF51391">
    <property type="entry name" value="Thiamin phosphate synthase"/>
    <property type="match status" value="1"/>
</dbReference>
<reference evidence="4 5" key="1">
    <citation type="submission" date="2011-11" db="EMBL/GenBank/DDBJ databases">
        <title>Complete sequence of Granulicella mallensis MP5ACTX8.</title>
        <authorList>
            <consortium name="US DOE Joint Genome Institute"/>
            <person name="Lucas S."/>
            <person name="Copeland A."/>
            <person name="Lapidus A."/>
            <person name="Cheng J.-F."/>
            <person name="Goodwin L."/>
            <person name="Pitluck S."/>
            <person name="Peters L."/>
            <person name="Lu M."/>
            <person name="Detter J.C."/>
            <person name="Han C."/>
            <person name="Tapia R."/>
            <person name="Land M."/>
            <person name="Hauser L."/>
            <person name="Kyrpides N."/>
            <person name="Ivanova N."/>
            <person name="Mikhailova N."/>
            <person name="Pagani I."/>
            <person name="Rawat S."/>
            <person name="Mannisto M."/>
            <person name="Haggblom M."/>
            <person name="Woyke T."/>
        </authorList>
    </citation>
    <scope>NUCLEOTIDE SEQUENCE [LARGE SCALE GENOMIC DNA]</scope>
    <source>
        <strain evidence="5">ATCC BAA-1857 / DSM 23137 / MP5ACTX8</strain>
    </source>
</reference>
<dbReference type="STRING" id="682795.AciX8_4353"/>
<dbReference type="EMBL" id="CP003130">
    <property type="protein sequence ID" value="AEU38626.1"/>
    <property type="molecule type" value="Genomic_DNA"/>
</dbReference>
<dbReference type="InterPro" id="IPR022998">
    <property type="entry name" value="ThiamineP_synth_TenI"/>
</dbReference>
<dbReference type="Proteomes" id="UP000007113">
    <property type="component" value="Chromosome"/>
</dbReference>
<dbReference type="eggNOG" id="COG0352">
    <property type="taxonomic scope" value="Bacteria"/>
</dbReference>
<dbReference type="InterPro" id="IPR036206">
    <property type="entry name" value="ThiamineP_synth_sf"/>
</dbReference>
<dbReference type="Pfam" id="PF02581">
    <property type="entry name" value="TMP-TENI"/>
    <property type="match status" value="1"/>
</dbReference>
<dbReference type="RefSeq" id="WP_014267497.1">
    <property type="nucleotide sequence ID" value="NC_016631.1"/>
</dbReference>
<evidence type="ECO:0000256" key="2">
    <source>
        <dbReference type="ARBA" id="ARBA00022977"/>
    </source>
</evidence>
<dbReference type="KEGG" id="gma:AciX8_4353"/>
<feature type="domain" description="Thiamine phosphate synthase/TenI" evidence="3">
    <location>
        <begin position="10"/>
        <end position="199"/>
    </location>
</feature>
<sequence length="202" mass="21505">MNTLCEVLRYAITDGSRFEDAVTRHDELIADARRWASQEIDFVQLREKTIEAGELLALAEAMVAIFREEGGHTKLLINSRVDVAIAARADGVHLTGQHEGLTPSQVRQIYARAAIVSMSCHSLVEVEQACALGASLILFGPVFEKRVGKVVVTEGRGIDSLRQACAVARNIPVLALGGVTPENAGACVEAGAAGIAGIRLFG</sequence>
<dbReference type="GO" id="GO:0004789">
    <property type="term" value="F:thiamine-phosphate diphosphorylase activity"/>
    <property type="evidence" value="ECO:0007669"/>
    <property type="project" value="TreeGrafter"/>
</dbReference>
<name>G8NTB4_GRAMM</name>
<dbReference type="AlphaFoldDB" id="G8NTB4"/>
<keyword evidence="5" id="KW-1185">Reference proteome</keyword>
<dbReference type="Gene3D" id="3.20.20.70">
    <property type="entry name" value="Aldolase class I"/>
    <property type="match status" value="1"/>
</dbReference>